<reference evidence="3" key="1">
    <citation type="journal article" date="2019" name="Int. J. Syst. Evol. Microbiol.">
        <title>The Global Catalogue of Microorganisms (GCM) 10K type strain sequencing project: providing services to taxonomists for standard genome sequencing and annotation.</title>
        <authorList>
            <consortium name="The Broad Institute Genomics Platform"/>
            <consortium name="The Broad Institute Genome Sequencing Center for Infectious Disease"/>
            <person name="Wu L."/>
            <person name="Ma J."/>
        </authorList>
    </citation>
    <scope>NUCLEOTIDE SEQUENCE [LARGE SCALE GENOMIC DNA]</scope>
    <source>
        <strain evidence="3">CGMCC 1.15475</strain>
    </source>
</reference>
<comment type="caution">
    <text evidence="2">The sequence shown here is derived from an EMBL/GenBank/DDBJ whole genome shotgun (WGS) entry which is preliminary data.</text>
</comment>
<organism evidence="2 3">
    <name type="scientific">Planococcus chinensis</name>
    <dbReference type="NCBI Taxonomy" id="272917"/>
    <lineage>
        <taxon>Bacteria</taxon>
        <taxon>Bacillati</taxon>
        <taxon>Bacillota</taxon>
        <taxon>Bacilli</taxon>
        <taxon>Bacillales</taxon>
        <taxon>Caryophanaceae</taxon>
        <taxon>Planococcus</taxon>
    </lineage>
</organism>
<dbReference type="RefSeq" id="WP_204892103.1">
    <property type="nucleotide sequence ID" value="NZ_JBHUFW010000005.1"/>
</dbReference>
<evidence type="ECO:0000256" key="1">
    <source>
        <dbReference type="SAM" id="Phobius"/>
    </source>
</evidence>
<accession>A0ABW4QHX1</accession>
<proteinExistence type="predicted"/>
<evidence type="ECO:0000313" key="3">
    <source>
        <dbReference type="Proteomes" id="UP001597273"/>
    </source>
</evidence>
<name>A0ABW4QHX1_9BACL</name>
<keyword evidence="1" id="KW-0812">Transmembrane</keyword>
<feature type="transmembrane region" description="Helical" evidence="1">
    <location>
        <begin position="20"/>
        <end position="48"/>
    </location>
</feature>
<gene>
    <name evidence="2" type="ORF">ACFSDB_09720</name>
</gene>
<dbReference type="InterPro" id="IPR012538">
    <property type="entry name" value="Cyt_c_oxidase_su2a"/>
</dbReference>
<keyword evidence="1" id="KW-1133">Transmembrane helix</keyword>
<dbReference type="Pfam" id="PF08113">
    <property type="entry name" value="CoxIIa"/>
    <property type="match status" value="1"/>
</dbReference>
<keyword evidence="3" id="KW-1185">Reference proteome</keyword>
<evidence type="ECO:0000313" key="2">
    <source>
        <dbReference type="EMBL" id="MFD1863211.1"/>
    </source>
</evidence>
<dbReference type="Proteomes" id="UP001597273">
    <property type="component" value="Unassembled WGS sequence"/>
</dbReference>
<keyword evidence="1" id="KW-0472">Membrane</keyword>
<sequence>MNNASSDPKGEKNPAGLPETSLAGTFVSVLILAAFMLLAWSGVFLLFLSRN</sequence>
<dbReference type="EMBL" id="JBHUFW010000005">
    <property type="protein sequence ID" value="MFD1863211.1"/>
    <property type="molecule type" value="Genomic_DNA"/>
</dbReference>
<protein>
    <submittedName>
        <fullName evidence="2">Cytochrome c oxidase subunit 2A</fullName>
    </submittedName>
</protein>